<evidence type="ECO:0000313" key="3">
    <source>
        <dbReference type="Proteomes" id="UP000799438"/>
    </source>
</evidence>
<dbReference type="AlphaFoldDB" id="A0A6A6BQE0"/>
<evidence type="ECO:0000256" key="1">
    <source>
        <dbReference type="SAM" id="MobiDB-lite"/>
    </source>
</evidence>
<dbReference type="GeneID" id="54301398"/>
<dbReference type="Proteomes" id="UP000799438">
    <property type="component" value="Unassembled WGS sequence"/>
</dbReference>
<feature type="compositionally biased region" description="Acidic residues" evidence="1">
    <location>
        <begin position="64"/>
        <end position="74"/>
    </location>
</feature>
<gene>
    <name evidence="2" type="ORF">K452DRAFT_315841</name>
</gene>
<protein>
    <submittedName>
        <fullName evidence="2">Uncharacterized protein</fullName>
    </submittedName>
</protein>
<feature type="region of interest" description="Disordered" evidence="1">
    <location>
        <begin position="15"/>
        <end position="76"/>
    </location>
</feature>
<proteinExistence type="predicted"/>
<dbReference type="OrthoDB" id="3942467at2759"/>
<feature type="region of interest" description="Disordered" evidence="1">
    <location>
        <begin position="163"/>
        <end position="241"/>
    </location>
</feature>
<organism evidence="2 3">
    <name type="scientific">Aplosporella prunicola CBS 121167</name>
    <dbReference type="NCBI Taxonomy" id="1176127"/>
    <lineage>
        <taxon>Eukaryota</taxon>
        <taxon>Fungi</taxon>
        <taxon>Dikarya</taxon>
        <taxon>Ascomycota</taxon>
        <taxon>Pezizomycotina</taxon>
        <taxon>Dothideomycetes</taxon>
        <taxon>Dothideomycetes incertae sedis</taxon>
        <taxon>Botryosphaeriales</taxon>
        <taxon>Aplosporellaceae</taxon>
        <taxon>Aplosporella</taxon>
    </lineage>
</organism>
<name>A0A6A6BQE0_9PEZI</name>
<accession>A0A6A6BQE0</accession>
<reference evidence="2" key="1">
    <citation type="journal article" date="2020" name="Stud. Mycol.">
        <title>101 Dothideomycetes genomes: a test case for predicting lifestyles and emergence of pathogens.</title>
        <authorList>
            <person name="Haridas S."/>
            <person name="Albert R."/>
            <person name="Binder M."/>
            <person name="Bloem J."/>
            <person name="Labutti K."/>
            <person name="Salamov A."/>
            <person name="Andreopoulos B."/>
            <person name="Baker S."/>
            <person name="Barry K."/>
            <person name="Bills G."/>
            <person name="Bluhm B."/>
            <person name="Cannon C."/>
            <person name="Castanera R."/>
            <person name="Culley D."/>
            <person name="Daum C."/>
            <person name="Ezra D."/>
            <person name="Gonzalez J."/>
            <person name="Henrissat B."/>
            <person name="Kuo A."/>
            <person name="Liang C."/>
            <person name="Lipzen A."/>
            <person name="Lutzoni F."/>
            <person name="Magnuson J."/>
            <person name="Mondo S."/>
            <person name="Nolan M."/>
            <person name="Ohm R."/>
            <person name="Pangilinan J."/>
            <person name="Park H.-J."/>
            <person name="Ramirez L."/>
            <person name="Alfaro M."/>
            <person name="Sun H."/>
            <person name="Tritt A."/>
            <person name="Yoshinaga Y."/>
            <person name="Zwiers L.-H."/>
            <person name="Turgeon B."/>
            <person name="Goodwin S."/>
            <person name="Spatafora J."/>
            <person name="Crous P."/>
            <person name="Grigoriev I."/>
        </authorList>
    </citation>
    <scope>NUCLEOTIDE SEQUENCE</scope>
    <source>
        <strain evidence="2">CBS 121167</strain>
    </source>
</reference>
<dbReference type="EMBL" id="ML995477">
    <property type="protein sequence ID" value="KAF2145643.1"/>
    <property type="molecule type" value="Genomic_DNA"/>
</dbReference>
<keyword evidence="3" id="KW-1185">Reference proteome</keyword>
<feature type="compositionally biased region" description="Low complexity" evidence="1">
    <location>
        <begin position="169"/>
        <end position="202"/>
    </location>
</feature>
<evidence type="ECO:0000313" key="2">
    <source>
        <dbReference type="EMBL" id="KAF2145643.1"/>
    </source>
</evidence>
<feature type="compositionally biased region" description="Basic and acidic residues" evidence="1">
    <location>
        <begin position="216"/>
        <end position="232"/>
    </location>
</feature>
<dbReference type="RefSeq" id="XP_033401355.1">
    <property type="nucleotide sequence ID" value="XM_033543901.1"/>
</dbReference>
<sequence>MDSLFHAHTKLIADATTAKTTSRPASDGNDANGPPPAYATAVNVVPGSGFDHEQSIDPGASDITDLDEGEEEENTEPKCLDIDASTTIHGSQNIIAIQPVDGPRITALLVSLLQGQANTQAYAQQQPRPPPTLPTLLHGHKINVRIDCGVRIVGDRNVLGGPGIIRPKTNGANGSTSATAAGPHAPATTMSSTTTSGAATAPYQKLETHMAVGNKRKADDEVAEEPELKRIDVNAGADVEG</sequence>